<dbReference type="SMART" id="SM00347">
    <property type="entry name" value="HTH_MARR"/>
    <property type="match status" value="1"/>
</dbReference>
<evidence type="ECO:0000313" key="5">
    <source>
        <dbReference type="Proteomes" id="UP000316603"/>
    </source>
</evidence>
<organism evidence="4 5">
    <name type="scientific">Streptomyces capillispiralis</name>
    <dbReference type="NCBI Taxonomy" id="68182"/>
    <lineage>
        <taxon>Bacteria</taxon>
        <taxon>Bacillati</taxon>
        <taxon>Actinomycetota</taxon>
        <taxon>Actinomycetes</taxon>
        <taxon>Kitasatosporales</taxon>
        <taxon>Streptomycetaceae</taxon>
        <taxon>Streptomyces</taxon>
    </lineage>
</organism>
<protein>
    <submittedName>
        <fullName evidence="4">DNA-binding MarR family transcriptional regulator</fullName>
    </submittedName>
</protein>
<keyword evidence="5" id="KW-1185">Reference proteome</keyword>
<keyword evidence="4" id="KW-0238">DNA-binding</keyword>
<reference evidence="4 5" key="1">
    <citation type="submission" date="2019-06" db="EMBL/GenBank/DDBJ databases">
        <title>Sequencing the genomes of 1000 actinobacteria strains.</title>
        <authorList>
            <person name="Klenk H.-P."/>
        </authorList>
    </citation>
    <scope>NUCLEOTIDE SEQUENCE [LARGE SCALE GENOMIC DNA]</scope>
    <source>
        <strain evidence="4 5">DSM 41695</strain>
    </source>
</reference>
<feature type="region of interest" description="Disordered" evidence="2">
    <location>
        <begin position="151"/>
        <end position="174"/>
    </location>
</feature>
<gene>
    <name evidence="4" type="ORF">FHX78_1284</name>
</gene>
<dbReference type="PANTHER" id="PTHR33164:SF5">
    <property type="entry name" value="ORGANIC HYDROPEROXIDE RESISTANCE TRANSCRIPTIONAL REGULATOR"/>
    <property type="match status" value="1"/>
</dbReference>
<comment type="subcellular location">
    <subcellularLocation>
        <location evidence="1">Cytoplasm</location>
    </subcellularLocation>
</comment>
<evidence type="ECO:0000256" key="2">
    <source>
        <dbReference type="SAM" id="MobiDB-lite"/>
    </source>
</evidence>
<sequence length="174" mass="18790">MTVDSRSTATPPRPQAWAGEPLSLVLYVASRVLAARCRPRLGELGLTFPQYLVMLVLWERGPVTVTELGDVLGLDSGTLSPLLKRLEFAGLVDRRRQREDERRVEVSSTPAADALRGPAQELEADVRAALPHMTLAYEDLLRALRELIGGGRPHAHGQAGGPRSEGAPSGSPAR</sequence>
<dbReference type="OrthoDB" id="3176111at2"/>
<dbReference type="GO" id="GO:0006950">
    <property type="term" value="P:response to stress"/>
    <property type="evidence" value="ECO:0007669"/>
    <property type="project" value="TreeGrafter"/>
</dbReference>
<evidence type="ECO:0000256" key="1">
    <source>
        <dbReference type="ARBA" id="ARBA00004496"/>
    </source>
</evidence>
<dbReference type="GO" id="GO:0003700">
    <property type="term" value="F:DNA-binding transcription factor activity"/>
    <property type="evidence" value="ECO:0007669"/>
    <property type="project" value="InterPro"/>
</dbReference>
<dbReference type="Proteomes" id="UP000316603">
    <property type="component" value="Unassembled WGS sequence"/>
</dbReference>
<dbReference type="InterPro" id="IPR039422">
    <property type="entry name" value="MarR/SlyA-like"/>
</dbReference>
<dbReference type="GO" id="GO:0003677">
    <property type="term" value="F:DNA binding"/>
    <property type="evidence" value="ECO:0007669"/>
    <property type="project" value="UniProtKB-KW"/>
</dbReference>
<evidence type="ECO:0000313" key="4">
    <source>
        <dbReference type="EMBL" id="TWF74052.1"/>
    </source>
</evidence>
<dbReference type="InterPro" id="IPR000835">
    <property type="entry name" value="HTH_MarR-typ"/>
</dbReference>
<dbReference type="Gene3D" id="1.10.10.10">
    <property type="entry name" value="Winged helix-like DNA-binding domain superfamily/Winged helix DNA-binding domain"/>
    <property type="match status" value="1"/>
</dbReference>
<dbReference type="InterPro" id="IPR036388">
    <property type="entry name" value="WH-like_DNA-bd_sf"/>
</dbReference>
<dbReference type="PANTHER" id="PTHR33164">
    <property type="entry name" value="TRANSCRIPTIONAL REGULATOR, MARR FAMILY"/>
    <property type="match status" value="1"/>
</dbReference>
<accession>A0A561SGR0</accession>
<dbReference type="Pfam" id="PF01047">
    <property type="entry name" value="MarR"/>
    <property type="match status" value="1"/>
</dbReference>
<proteinExistence type="predicted"/>
<name>A0A561SGR0_9ACTN</name>
<dbReference type="SUPFAM" id="SSF46785">
    <property type="entry name" value="Winged helix' DNA-binding domain"/>
    <property type="match status" value="1"/>
</dbReference>
<evidence type="ECO:0000259" key="3">
    <source>
        <dbReference type="PROSITE" id="PS50995"/>
    </source>
</evidence>
<dbReference type="AlphaFoldDB" id="A0A561SGR0"/>
<dbReference type="PROSITE" id="PS50995">
    <property type="entry name" value="HTH_MARR_2"/>
    <property type="match status" value="1"/>
</dbReference>
<dbReference type="GO" id="GO:0005737">
    <property type="term" value="C:cytoplasm"/>
    <property type="evidence" value="ECO:0007669"/>
    <property type="project" value="UniProtKB-SubCell"/>
</dbReference>
<dbReference type="InterPro" id="IPR036390">
    <property type="entry name" value="WH_DNA-bd_sf"/>
</dbReference>
<comment type="caution">
    <text evidence="4">The sequence shown here is derived from an EMBL/GenBank/DDBJ whole genome shotgun (WGS) entry which is preliminary data.</text>
</comment>
<dbReference type="RefSeq" id="WP_145872367.1">
    <property type="nucleotide sequence ID" value="NZ_BNCE01000031.1"/>
</dbReference>
<dbReference type="EMBL" id="VIWV01000002">
    <property type="protein sequence ID" value="TWF74052.1"/>
    <property type="molecule type" value="Genomic_DNA"/>
</dbReference>
<feature type="domain" description="HTH marR-type" evidence="3">
    <location>
        <begin position="19"/>
        <end position="149"/>
    </location>
</feature>